<comment type="caution">
    <text evidence="3">The sequence shown here is derived from an EMBL/GenBank/DDBJ whole genome shotgun (WGS) entry which is preliminary data.</text>
</comment>
<dbReference type="Proteomes" id="UP000528322">
    <property type="component" value="Unassembled WGS sequence"/>
</dbReference>
<organism evidence="3 4">
    <name type="scientific">Desulfurispira natronophila</name>
    <dbReference type="NCBI Taxonomy" id="682562"/>
    <lineage>
        <taxon>Bacteria</taxon>
        <taxon>Pseudomonadati</taxon>
        <taxon>Chrysiogenota</taxon>
        <taxon>Chrysiogenia</taxon>
        <taxon>Chrysiogenales</taxon>
        <taxon>Chrysiogenaceae</taxon>
        <taxon>Desulfurispira</taxon>
    </lineage>
</organism>
<dbReference type="Pfam" id="PF12974">
    <property type="entry name" value="Phosphonate-bd"/>
    <property type="match status" value="1"/>
</dbReference>
<dbReference type="PANTHER" id="PTHR35841">
    <property type="entry name" value="PHOSPHONATES-BINDING PERIPLASMIC PROTEIN"/>
    <property type="match status" value="1"/>
</dbReference>
<accession>A0A7W8DHS2</accession>
<dbReference type="EMBL" id="JACHID010000014">
    <property type="protein sequence ID" value="MBB5022652.1"/>
    <property type="molecule type" value="Genomic_DNA"/>
</dbReference>
<comment type="similarity">
    <text evidence="1">Belongs to the phosphate/phosphite/phosphonate binding protein family.</text>
</comment>
<keyword evidence="4" id="KW-1185">Reference proteome</keyword>
<dbReference type="GO" id="GO:0055085">
    <property type="term" value="P:transmembrane transport"/>
    <property type="evidence" value="ECO:0007669"/>
    <property type="project" value="InterPro"/>
</dbReference>
<reference evidence="3 4" key="1">
    <citation type="submission" date="2020-08" db="EMBL/GenBank/DDBJ databases">
        <title>Genomic Encyclopedia of Type Strains, Phase IV (KMG-IV): sequencing the most valuable type-strain genomes for metagenomic binning, comparative biology and taxonomic classification.</title>
        <authorList>
            <person name="Goeker M."/>
        </authorList>
    </citation>
    <scope>NUCLEOTIDE SEQUENCE [LARGE SCALE GENOMIC DNA]</scope>
    <source>
        <strain evidence="3 4">DSM 22071</strain>
    </source>
</reference>
<dbReference type="RefSeq" id="WP_183733557.1">
    <property type="nucleotide sequence ID" value="NZ_JACHID010000014.1"/>
</dbReference>
<dbReference type="SUPFAM" id="SSF53850">
    <property type="entry name" value="Periplasmic binding protein-like II"/>
    <property type="match status" value="1"/>
</dbReference>
<dbReference type="CDD" id="cd13571">
    <property type="entry name" value="PBP2_PnhD_1"/>
    <property type="match status" value="1"/>
</dbReference>
<sequence length="313" mass="35326">MKNSTLISLWFVSLLLLIGLTLYNSLNLKREEIVTIDSDKVISTDSITTQQEFYSVAVSSMISPLETLRGYGPLLEQLEARLGRQIRLIQRRTYQEVNDLIEAGKVDIGFICTLAYVKASEFGAQLVAVPQVDGNASYQAYVITRKDSGIYSLEQLKGKRFAFTDPISFSGHLALLGELHKLNATPENYFASTFFTYSHDNSLRAVHDGIVDGATMDSLVFYATAMIYPELTENLQVVHVSPMVGSPPVVARPGMSEEEFELIRRIFLYMHNEPEGREALDTLYVDRFVMGDDAHYNYIRKLRQELEFGSYAD</sequence>
<dbReference type="AlphaFoldDB" id="A0A7W8DHS2"/>
<dbReference type="GO" id="GO:0043190">
    <property type="term" value="C:ATP-binding cassette (ABC) transporter complex"/>
    <property type="evidence" value="ECO:0007669"/>
    <property type="project" value="InterPro"/>
</dbReference>
<dbReference type="PANTHER" id="PTHR35841:SF1">
    <property type="entry name" value="PHOSPHONATES-BINDING PERIPLASMIC PROTEIN"/>
    <property type="match status" value="1"/>
</dbReference>
<evidence type="ECO:0000313" key="4">
    <source>
        <dbReference type="Proteomes" id="UP000528322"/>
    </source>
</evidence>
<evidence type="ECO:0000313" key="3">
    <source>
        <dbReference type="EMBL" id="MBB5022652.1"/>
    </source>
</evidence>
<gene>
    <name evidence="3" type="ORF">HNR37_001991</name>
</gene>
<name>A0A7W8DHS2_9BACT</name>
<evidence type="ECO:0000256" key="1">
    <source>
        <dbReference type="ARBA" id="ARBA00007162"/>
    </source>
</evidence>
<dbReference type="Gene3D" id="3.40.190.10">
    <property type="entry name" value="Periplasmic binding protein-like II"/>
    <property type="match status" value="2"/>
</dbReference>
<proteinExistence type="inferred from homology"/>
<evidence type="ECO:0000256" key="2">
    <source>
        <dbReference type="ARBA" id="ARBA00022729"/>
    </source>
</evidence>
<protein>
    <submittedName>
        <fullName evidence="3">Phosphonate transport system substrate-binding protein</fullName>
    </submittedName>
</protein>
<keyword evidence="2" id="KW-0732">Signal</keyword>
<dbReference type="InterPro" id="IPR005770">
    <property type="entry name" value="PhnD"/>
</dbReference>
<dbReference type="NCBIfam" id="TIGR01098">
    <property type="entry name" value="3A0109s03R"/>
    <property type="match status" value="1"/>
</dbReference>